<organism evidence="1 2">
    <name type="scientific">Araneus ventricosus</name>
    <name type="common">Orbweaver spider</name>
    <name type="synonym">Epeira ventricosa</name>
    <dbReference type="NCBI Taxonomy" id="182803"/>
    <lineage>
        <taxon>Eukaryota</taxon>
        <taxon>Metazoa</taxon>
        <taxon>Ecdysozoa</taxon>
        <taxon>Arthropoda</taxon>
        <taxon>Chelicerata</taxon>
        <taxon>Arachnida</taxon>
        <taxon>Araneae</taxon>
        <taxon>Araneomorphae</taxon>
        <taxon>Entelegynae</taxon>
        <taxon>Araneoidea</taxon>
        <taxon>Araneidae</taxon>
        <taxon>Araneus</taxon>
    </lineage>
</organism>
<dbReference type="AlphaFoldDB" id="A0A4Y2EWB6"/>
<name>A0A4Y2EWB6_ARAVE</name>
<dbReference type="Proteomes" id="UP000499080">
    <property type="component" value="Unassembled WGS sequence"/>
</dbReference>
<evidence type="ECO:0000313" key="1">
    <source>
        <dbReference type="EMBL" id="GBM33493.1"/>
    </source>
</evidence>
<comment type="caution">
    <text evidence="1">The sequence shown here is derived from an EMBL/GenBank/DDBJ whole genome shotgun (WGS) entry which is preliminary data.</text>
</comment>
<evidence type="ECO:0000313" key="2">
    <source>
        <dbReference type="Proteomes" id="UP000499080"/>
    </source>
</evidence>
<protein>
    <submittedName>
        <fullName evidence="1">Uncharacterized protein</fullName>
    </submittedName>
</protein>
<accession>A0A4Y2EWB6</accession>
<sequence>MFIFKELLTRELPNNNKNKKSFTDALKKNLPKPKPSTILLYPKENANLEVPIKDLLTEELKNPRCKIKTLKTIQKNGMAVVLQNDEERETFQETINQNPTLQDKISFKILAKRHLRAILYNVSNNDTEAEIQEDFHQIGIEENITTRFKFPQLGFGNTGAYFGKTQET</sequence>
<proteinExistence type="predicted"/>
<gene>
    <name evidence="1" type="ORF">AVEN_272993_1</name>
</gene>
<reference evidence="1 2" key="1">
    <citation type="journal article" date="2019" name="Sci. Rep.">
        <title>Orb-weaving spider Araneus ventricosus genome elucidates the spidroin gene catalogue.</title>
        <authorList>
            <person name="Kono N."/>
            <person name="Nakamura H."/>
            <person name="Ohtoshi R."/>
            <person name="Moran D.A.P."/>
            <person name="Shinohara A."/>
            <person name="Yoshida Y."/>
            <person name="Fujiwara M."/>
            <person name="Mori M."/>
            <person name="Tomita M."/>
            <person name="Arakawa K."/>
        </authorList>
    </citation>
    <scope>NUCLEOTIDE SEQUENCE [LARGE SCALE GENOMIC DNA]</scope>
</reference>
<dbReference type="EMBL" id="BGPR01000735">
    <property type="protein sequence ID" value="GBM33493.1"/>
    <property type="molecule type" value="Genomic_DNA"/>
</dbReference>
<keyword evidence="2" id="KW-1185">Reference proteome</keyword>